<dbReference type="Proteomes" id="UP000192738">
    <property type="component" value="Unassembled WGS sequence"/>
</dbReference>
<reference evidence="1 2" key="1">
    <citation type="submission" date="2017-04" db="EMBL/GenBank/DDBJ databases">
        <authorList>
            <person name="Afonso C.L."/>
            <person name="Miller P.J."/>
            <person name="Scott M.A."/>
            <person name="Spackman E."/>
            <person name="Goraichik I."/>
            <person name="Dimitrov K.M."/>
            <person name="Suarez D.L."/>
            <person name="Swayne D.E."/>
        </authorList>
    </citation>
    <scope>NUCLEOTIDE SEQUENCE [LARGE SCALE GENOMIC DNA]</scope>
    <source>
        <strain evidence="1 2">DSM 5090</strain>
    </source>
</reference>
<dbReference type="RefSeq" id="WP_176215414.1">
    <property type="nucleotide sequence ID" value="NZ_CP155572.1"/>
</dbReference>
<protein>
    <submittedName>
        <fullName evidence="1">Uncharacterized protein</fullName>
    </submittedName>
</protein>
<organism evidence="1 2">
    <name type="scientific">Sporomusa malonica</name>
    <dbReference type="NCBI Taxonomy" id="112901"/>
    <lineage>
        <taxon>Bacteria</taxon>
        <taxon>Bacillati</taxon>
        <taxon>Bacillota</taxon>
        <taxon>Negativicutes</taxon>
        <taxon>Selenomonadales</taxon>
        <taxon>Sporomusaceae</taxon>
        <taxon>Sporomusa</taxon>
    </lineage>
</organism>
<evidence type="ECO:0000313" key="1">
    <source>
        <dbReference type="EMBL" id="SMC51450.1"/>
    </source>
</evidence>
<accession>A0A1W1ZSH3</accession>
<dbReference type="EMBL" id="FWXI01000004">
    <property type="protein sequence ID" value="SMC51450.1"/>
    <property type="molecule type" value="Genomic_DNA"/>
</dbReference>
<name>A0A1W1ZSH3_9FIRM</name>
<evidence type="ECO:0000313" key="2">
    <source>
        <dbReference type="Proteomes" id="UP000192738"/>
    </source>
</evidence>
<proteinExistence type="predicted"/>
<dbReference type="AlphaFoldDB" id="A0A1W1ZSH3"/>
<keyword evidence="2" id="KW-1185">Reference proteome</keyword>
<gene>
    <name evidence="1" type="ORF">SAMN04488500_104168</name>
</gene>
<dbReference type="STRING" id="112901.SAMN04488500_104168"/>
<sequence length="47" mass="5345">MEEGICDVCKQKKSCYVQKSEYVDKSGVKHHIKELLCPDCLSVNDVD</sequence>